<sequence>MEFGYARVSTTHQDLERQLVALREYGIPEDRIYTDRKTGATMDRPGWGKLQKMLREGDRIVATNLDRYGRNLRECLNIVHDLREQGVGIKTLKDPIPIDTGDASPMAEIAVALLALFAHMERVFMHERAAHAREVAAARGVRAGRPRKLTTDQLAAAQAALGAGQKPESVAAAFGVSRATLYRYLAEEKTEES</sequence>
<evidence type="ECO:0000313" key="9">
    <source>
        <dbReference type="Proteomes" id="UP000215506"/>
    </source>
</evidence>
<dbReference type="InterPro" id="IPR036162">
    <property type="entry name" value="Resolvase-like_N_sf"/>
</dbReference>
<dbReference type="Gene3D" id="1.10.10.60">
    <property type="entry name" value="Homeodomain-like"/>
    <property type="match status" value="1"/>
</dbReference>
<dbReference type="PANTHER" id="PTHR30461">
    <property type="entry name" value="DNA-INVERTASE FROM LAMBDOID PROPHAGE"/>
    <property type="match status" value="1"/>
</dbReference>
<gene>
    <name evidence="8" type="primary">tnpR</name>
    <name evidence="8" type="ORF">B7C42_07654</name>
</gene>
<comment type="caution">
    <text evidence="8">The sequence shown here is derived from an EMBL/GenBank/DDBJ whole genome shotgun (WGS) entry which is preliminary data.</text>
</comment>
<dbReference type="Pfam" id="PF00239">
    <property type="entry name" value="Resolvase"/>
    <property type="match status" value="1"/>
</dbReference>
<accession>A0A231GUD1</accession>
<dbReference type="PANTHER" id="PTHR30461:SF2">
    <property type="entry name" value="SERINE RECOMBINASE PINE-RELATED"/>
    <property type="match status" value="1"/>
</dbReference>
<dbReference type="InterPro" id="IPR050639">
    <property type="entry name" value="SSR_resolvase"/>
</dbReference>
<dbReference type="SUPFAM" id="SSF46689">
    <property type="entry name" value="Homeodomain-like"/>
    <property type="match status" value="1"/>
</dbReference>
<dbReference type="SUPFAM" id="SSF53041">
    <property type="entry name" value="Resolvase-like"/>
    <property type="match status" value="1"/>
</dbReference>
<dbReference type="RefSeq" id="WP_094028238.1">
    <property type="nucleotide sequence ID" value="NZ_NGAF01000036.1"/>
</dbReference>
<keyword evidence="3" id="KW-0238">DNA-binding</keyword>
<evidence type="ECO:0000256" key="3">
    <source>
        <dbReference type="ARBA" id="ARBA00023125"/>
    </source>
</evidence>
<evidence type="ECO:0000256" key="5">
    <source>
        <dbReference type="PIRSR" id="PIRSR606118-50"/>
    </source>
</evidence>
<keyword evidence="4" id="KW-0233">DNA recombination</keyword>
<feature type="domain" description="Resolvase/invertase-type recombinase catalytic" evidence="7">
    <location>
        <begin position="1"/>
        <end position="140"/>
    </location>
</feature>
<organism evidence="8 9">
    <name type="scientific">Nocardia cerradoensis</name>
    <dbReference type="NCBI Taxonomy" id="85688"/>
    <lineage>
        <taxon>Bacteria</taxon>
        <taxon>Bacillati</taxon>
        <taxon>Actinomycetota</taxon>
        <taxon>Actinomycetes</taxon>
        <taxon>Mycobacteriales</taxon>
        <taxon>Nocardiaceae</taxon>
        <taxon>Nocardia</taxon>
    </lineage>
</organism>
<reference evidence="8 9" key="1">
    <citation type="submission" date="2017-07" db="EMBL/GenBank/DDBJ databases">
        <title>First draft Genome Sequence of Nocardia cerradoensis isolated from human infection.</title>
        <authorList>
            <person name="Carrasco G."/>
        </authorList>
    </citation>
    <scope>NUCLEOTIDE SEQUENCE [LARGE SCALE GENOMIC DNA]</scope>
    <source>
        <strain evidence="8 9">CNM20130759</strain>
    </source>
</reference>
<dbReference type="GO" id="GO:0015074">
    <property type="term" value="P:DNA integration"/>
    <property type="evidence" value="ECO:0007669"/>
    <property type="project" value="UniProtKB-KW"/>
</dbReference>
<dbReference type="EMBL" id="NGAF01000036">
    <property type="protein sequence ID" value="OXR40229.1"/>
    <property type="molecule type" value="Genomic_DNA"/>
</dbReference>
<feature type="active site" description="O-(5'-phospho-DNA)-serine intermediate" evidence="5 6">
    <location>
        <position position="9"/>
    </location>
</feature>
<dbReference type="InterPro" id="IPR006118">
    <property type="entry name" value="Recombinase_CS"/>
</dbReference>
<protein>
    <submittedName>
        <fullName evidence="8">Transposon gamma-delta resolvase</fullName>
    </submittedName>
</protein>
<dbReference type="InterPro" id="IPR006119">
    <property type="entry name" value="Resolv_N"/>
</dbReference>
<keyword evidence="9" id="KW-1185">Reference proteome</keyword>
<evidence type="ECO:0000313" key="8">
    <source>
        <dbReference type="EMBL" id="OXR40229.1"/>
    </source>
</evidence>
<dbReference type="GO" id="GO:0000150">
    <property type="term" value="F:DNA strand exchange activity"/>
    <property type="evidence" value="ECO:0007669"/>
    <property type="project" value="InterPro"/>
</dbReference>
<dbReference type="Gene3D" id="3.40.50.1390">
    <property type="entry name" value="Resolvase, N-terminal catalytic domain"/>
    <property type="match status" value="1"/>
</dbReference>
<name>A0A231GUD1_9NOCA</name>
<evidence type="ECO:0000256" key="2">
    <source>
        <dbReference type="ARBA" id="ARBA00022908"/>
    </source>
</evidence>
<dbReference type="GO" id="GO:0003677">
    <property type="term" value="F:DNA binding"/>
    <property type="evidence" value="ECO:0007669"/>
    <property type="project" value="UniProtKB-KW"/>
</dbReference>
<dbReference type="PROSITE" id="PS00397">
    <property type="entry name" value="RECOMBINASES_1"/>
    <property type="match status" value="1"/>
</dbReference>
<evidence type="ECO:0000256" key="4">
    <source>
        <dbReference type="ARBA" id="ARBA00023172"/>
    </source>
</evidence>
<dbReference type="InterPro" id="IPR009057">
    <property type="entry name" value="Homeodomain-like_sf"/>
</dbReference>
<keyword evidence="2" id="KW-0229">DNA integration</keyword>
<dbReference type="PROSITE" id="PS51736">
    <property type="entry name" value="RECOMBINASES_3"/>
    <property type="match status" value="1"/>
</dbReference>
<dbReference type="Pfam" id="PF02796">
    <property type="entry name" value="HTH_7"/>
    <property type="match status" value="1"/>
</dbReference>
<evidence type="ECO:0000256" key="6">
    <source>
        <dbReference type="PROSITE-ProRule" id="PRU10137"/>
    </source>
</evidence>
<evidence type="ECO:0000256" key="1">
    <source>
        <dbReference type="ARBA" id="ARBA00009913"/>
    </source>
</evidence>
<dbReference type="Proteomes" id="UP000215506">
    <property type="component" value="Unassembled WGS sequence"/>
</dbReference>
<dbReference type="SMART" id="SM00857">
    <property type="entry name" value="Resolvase"/>
    <property type="match status" value="1"/>
</dbReference>
<dbReference type="CDD" id="cd03768">
    <property type="entry name" value="SR_ResInv"/>
    <property type="match status" value="1"/>
</dbReference>
<comment type="similarity">
    <text evidence="1">Belongs to the site-specific recombinase resolvase family.</text>
</comment>
<dbReference type="InterPro" id="IPR006120">
    <property type="entry name" value="Resolvase_HTH_dom"/>
</dbReference>
<dbReference type="AlphaFoldDB" id="A0A231GUD1"/>
<evidence type="ECO:0000259" key="7">
    <source>
        <dbReference type="PROSITE" id="PS51736"/>
    </source>
</evidence>
<proteinExistence type="inferred from homology"/>